<gene>
    <name evidence="1" type="ORF">CU102_03320</name>
</gene>
<accession>A0A2P7BUJ2</accession>
<comment type="caution">
    <text evidence="1">The sequence shown here is derived from an EMBL/GenBank/DDBJ whole genome shotgun (WGS) entry which is preliminary data.</text>
</comment>
<name>A0A2P7BUJ2_9HYPH</name>
<keyword evidence="2" id="KW-1185">Reference proteome</keyword>
<dbReference type="Proteomes" id="UP000241444">
    <property type="component" value="Unassembled WGS sequence"/>
</dbReference>
<evidence type="ECO:0000313" key="1">
    <source>
        <dbReference type="EMBL" id="PSH70143.1"/>
    </source>
</evidence>
<organism evidence="1 2">
    <name type="scientific">Phyllobacterium brassicacearum</name>
    <dbReference type="NCBI Taxonomy" id="314235"/>
    <lineage>
        <taxon>Bacteria</taxon>
        <taxon>Pseudomonadati</taxon>
        <taxon>Pseudomonadota</taxon>
        <taxon>Alphaproteobacteria</taxon>
        <taxon>Hyphomicrobiales</taxon>
        <taxon>Phyllobacteriaceae</taxon>
        <taxon>Phyllobacterium</taxon>
    </lineage>
</organism>
<reference evidence="2" key="1">
    <citation type="submission" date="2017-11" db="EMBL/GenBank/DDBJ databases">
        <authorList>
            <person name="Kuznetsova I."/>
            <person name="Sazanova A."/>
            <person name="Chirak E."/>
            <person name="Safronova V."/>
            <person name="Willems A."/>
        </authorList>
    </citation>
    <scope>NUCLEOTIDE SEQUENCE [LARGE SCALE GENOMIC DNA]</scope>
    <source>
        <strain evidence="2">STM 196</strain>
    </source>
</reference>
<protein>
    <submittedName>
        <fullName evidence="1">Uncharacterized protein</fullName>
    </submittedName>
</protein>
<sequence>MSHLEVWLLGPAPDFRPRGRKADGAIVEAIYLVEIDMHFDDTRAARIHRKQEAKSDRPLRKCNSQKGEGIFVRGSKNRLRRECPNGEVGAKPMLIAGD</sequence>
<proteinExistence type="predicted"/>
<dbReference type="AlphaFoldDB" id="A0A2P7BUJ2"/>
<dbReference type="EMBL" id="PGGO01000002">
    <property type="protein sequence ID" value="PSH70143.1"/>
    <property type="molecule type" value="Genomic_DNA"/>
</dbReference>
<evidence type="ECO:0000313" key="2">
    <source>
        <dbReference type="Proteomes" id="UP000241444"/>
    </source>
</evidence>